<feature type="region of interest" description="Disordered" evidence="1">
    <location>
        <begin position="273"/>
        <end position="334"/>
    </location>
</feature>
<dbReference type="RefSeq" id="WP_369276764.1">
    <property type="nucleotide sequence ID" value="NZ_JBJVMW010000046.1"/>
</dbReference>
<dbReference type="PANTHER" id="PTHR48125:SF10">
    <property type="entry name" value="OS12G0136300 PROTEIN"/>
    <property type="match status" value="1"/>
</dbReference>
<evidence type="ECO:0000313" key="3">
    <source>
        <dbReference type="Proteomes" id="UP001631993"/>
    </source>
</evidence>
<feature type="compositionally biased region" description="Polar residues" evidence="1">
    <location>
        <begin position="768"/>
        <end position="780"/>
    </location>
</feature>
<feature type="compositionally biased region" description="Low complexity" evidence="1">
    <location>
        <begin position="361"/>
        <end position="377"/>
    </location>
</feature>
<feature type="compositionally biased region" description="Low complexity" evidence="1">
    <location>
        <begin position="319"/>
        <end position="334"/>
    </location>
</feature>
<sequence>MTAELEVFVMLQIGTTSVLVEGVEVFPDHADPNQFWYLPAPVRLAQREQGPAFTLITYRPAAVEAGVEGGGFLMFETALTLDPGTEAIIKSKLSERAPGTVRLSPVPFDEGDVQCVALNAQGPAGTVAQLPEGAFCAVETILGAAVPSLFGENTAMFSLTLSAEGAKLLKEVFRAGGSPVGVIYRLKFTALRPALSVTITANLRRVYSELSVGLDAQIYWAHVGLEAAFQKLRQDQVIKIKINEFTTDEDNEEKIQRALDMFMNHILGQWFEPSLSPRDLPSPGPRPAAGGGPATAAVSARPAGTAFSTAQPRSGVSGPVAPARPVPTAAAPLTRPGAVNAAPVAAQPVAGGASGGGAVGAAGPAPAAPAATAQPANPAAPAPAAPTPAAPAPAPAPAAAVPRAPTPSAPPQAPAGVPGRAAAPSPASAGGVNPAIVSFKLRYGMQTEDKQVSFTYDRAEAVQRTYAPQGFFSTLAADLSGPPHVIDVDLSDDFFKTITVRLLGAVDFAAMGLTSIAVTIRYGRPEDEGGVQTFDRLIDADHSAPEPVKFFMNRSMDTTYAFRVEYHFAAESGWEGQSLTYVREGTSEHHTLSIDPHQFLGFLEVEIAAHDIDADVVDETRVELTRQEPDGSVLRGTRTVRPGDNATQWKVRTADRHELTYTYQLVHTMTDGSVITGEPVTTGATQLAVNDPYPSQLDIDLVPAWNPSGLRSVFVDLRYADPEADYHRDKRIELDPAQTTTQHTWIALPDREKREFSYRFTFVHSDGTSTQTDYTPTSDSLVPVRAQ</sequence>
<proteinExistence type="predicted"/>
<keyword evidence="3" id="KW-1185">Reference proteome</keyword>
<evidence type="ECO:0000256" key="1">
    <source>
        <dbReference type="SAM" id="MobiDB-lite"/>
    </source>
</evidence>
<reference evidence="2 3" key="1">
    <citation type="submission" date="2024-12" db="EMBL/GenBank/DDBJ databases">
        <title>Forecasting of Potato common scab and diversities of Pathogenic streptomyces spp. in china.</title>
        <authorList>
            <person name="Handique U."/>
            <person name="Wu J."/>
        </authorList>
    </citation>
    <scope>NUCLEOTIDE SEQUENCE [LARGE SCALE GENOMIC DNA]</scope>
    <source>
        <strain evidence="2 3">ZRIMU1585</strain>
    </source>
</reference>
<dbReference type="EMBL" id="JBJVNE010000041">
    <property type="protein sequence ID" value="MFM9653185.1"/>
    <property type="molecule type" value="Genomic_DNA"/>
</dbReference>
<feature type="region of interest" description="Disordered" evidence="1">
    <location>
        <begin position="351"/>
        <end position="430"/>
    </location>
</feature>
<gene>
    <name evidence="2" type="ORF">ACKI1S_44730</name>
</gene>
<name>A0ABW9IXM5_STRGJ</name>
<accession>A0ABW9IXM5</accession>
<dbReference type="PANTHER" id="PTHR48125">
    <property type="entry name" value="LP07818P1"/>
    <property type="match status" value="1"/>
</dbReference>
<feature type="compositionally biased region" description="Low complexity" evidence="1">
    <location>
        <begin position="414"/>
        <end position="430"/>
    </location>
</feature>
<evidence type="ECO:0000313" key="2">
    <source>
        <dbReference type="EMBL" id="MFM9653185.1"/>
    </source>
</evidence>
<dbReference type="Proteomes" id="UP001631993">
    <property type="component" value="Unassembled WGS sequence"/>
</dbReference>
<comment type="caution">
    <text evidence="2">The sequence shown here is derived from an EMBL/GenBank/DDBJ whole genome shotgun (WGS) entry which is preliminary data.</text>
</comment>
<protein>
    <submittedName>
        <fullName evidence="2">Uncharacterized protein</fullName>
    </submittedName>
</protein>
<feature type="compositionally biased region" description="Pro residues" evidence="1">
    <location>
        <begin position="404"/>
        <end position="413"/>
    </location>
</feature>
<feature type="region of interest" description="Disordered" evidence="1">
    <location>
        <begin position="768"/>
        <end position="787"/>
    </location>
</feature>
<feature type="compositionally biased region" description="Pro residues" evidence="1">
    <location>
        <begin position="378"/>
        <end position="396"/>
    </location>
</feature>
<organism evidence="2 3">
    <name type="scientific">Streptomyces galilaeus</name>
    <dbReference type="NCBI Taxonomy" id="33899"/>
    <lineage>
        <taxon>Bacteria</taxon>
        <taxon>Bacillati</taxon>
        <taxon>Actinomycetota</taxon>
        <taxon>Actinomycetes</taxon>
        <taxon>Kitasatosporales</taxon>
        <taxon>Streptomycetaceae</taxon>
        <taxon>Streptomyces</taxon>
    </lineage>
</organism>